<comment type="similarity">
    <text evidence="2">Belongs to the ERGIC family.</text>
</comment>
<evidence type="ECO:0000256" key="1">
    <source>
        <dbReference type="ARBA" id="ARBA00004141"/>
    </source>
</evidence>
<feature type="domain" description="Endoplasmic reticulum vesicle transporter C-terminal" evidence="8">
    <location>
        <begin position="160"/>
        <end position="381"/>
    </location>
</feature>
<dbReference type="AlphaFoldDB" id="A0A0D2VKV0"/>
<keyword evidence="11" id="KW-1185">Reference proteome</keyword>
<dbReference type="Pfam" id="PF07970">
    <property type="entry name" value="COPIIcoated_ERV"/>
    <property type="match status" value="1"/>
</dbReference>
<dbReference type="GO" id="GO:0006888">
    <property type="term" value="P:endoplasmic reticulum to Golgi vesicle-mediated transport"/>
    <property type="evidence" value="ECO:0007669"/>
    <property type="project" value="TreeGrafter"/>
</dbReference>
<dbReference type="EMBL" id="KE346361">
    <property type="protein sequence ID" value="KJE90687.1"/>
    <property type="molecule type" value="Genomic_DNA"/>
</dbReference>
<dbReference type="InterPro" id="IPR045888">
    <property type="entry name" value="Erv"/>
</dbReference>
<feature type="transmembrane region" description="Helical" evidence="7">
    <location>
        <begin position="41"/>
        <end position="62"/>
    </location>
</feature>
<name>A0A0D2VKV0_CAPO3</name>
<organism evidence="10 11">
    <name type="scientific">Capsaspora owczarzaki (strain ATCC 30864)</name>
    <dbReference type="NCBI Taxonomy" id="595528"/>
    <lineage>
        <taxon>Eukaryota</taxon>
        <taxon>Filasterea</taxon>
        <taxon>Capsaspora</taxon>
    </lineage>
</organism>
<dbReference type="PANTHER" id="PTHR10984:SF25">
    <property type="entry name" value="ENDOPLASMIC RETICULUM-GOLGI INTERMEDIATE COMPARTMENT PROTEIN 3"/>
    <property type="match status" value="1"/>
</dbReference>
<dbReference type="InParanoid" id="A0A0D2VKV0"/>
<dbReference type="Proteomes" id="UP000008743">
    <property type="component" value="Unassembled WGS sequence"/>
</dbReference>
<feature type="transmembrane region" description="Helical" evidence="7">
    <location>
        <begin position="359"/>
        <end position="380"/>
    </location>
</feature>
<evidence type="ECO:0000256" key="4">
    <source>
        <dbReference type="ARBA" id="ARBA00022989"/>
    </source>
</evidence>
<dbReference type="PANTHER" id="PTHR10984">
    <property type="entry name" value="ENDOPLASMIC RETICULUM-GOLGI INTERMEDIATE COMPARTMENT PROTEIN"/>
    <property type="match status" value="1"/>
</dbReference>
<dbReference type="GO" id="GO:0000139">
    <property type="term" value="C:Golgi membrane"/>
    <property type="evidence" value="ECO:0007669"/>
    <property type="project" value="TreeGrafter"/>
</dbReference>
<keyword evidence="3 7" id="KW-0812">Transmembrane</keyword>
<dbReference type="Pfam" id="PF13850">
    <property type="entry name" value="ERGIC_N"/>
    <property type="match status" value="1"/>
</dbReference>
<evidence type="ECO:0000256" key="6">
    <source>
        <dbReference type="SAM" id="MobiDB-lite"/>
    </source>
</evidence>
<evidence type="ECO:0000313" key="10">
    <source>
        <dbReference type="EMBL" id="KJE90687.1"/>
    </source>
</evidence>
<evidence type="ECO:0000259" key="8">
    <source>
        <dbReference type="Pfam" id="PF07970"/>
    </source>
</evidence>
<dbReference type="InterPro" id="IPR012936">
    <property type="entry name" value="Erv_C"/>
</dbReference>
<sequence length="401" mass="44631">MLSLFSFTTMLSKSVLGRLKQLDAYAKTTEDVRIKTYGGAIVSIVCALIMAALFVSELNYFLTTETHHELLVDTTRAGEQKLRININVTFPRLPCAYMSIDVMDVAGEHQLDVLHTLVKTRLSASGEVVREPTPVEALGQQPPSDAAERRDLDNSKCGDCYGAQTEKRPCCNSCEEVQAAYREKGWGMMDPDSIEQCRQEGFSERMRSIANEGCKVQGFMYVNKVAGNFHFAPGKSSQHQHVHVHDLQQFKTTTFDMTHTIHLLSFGTEYPGQVNPLDAVSKVPPENTPGSAMFQYFIKVVPTEYVKLNGETEQTSQFSATSHVKMINHAAGENGLPGVFFMYEPSPMLVKITERRKSFMHFLTGVCAIVGGVFTVAGLVDATIYHSYRSIKKKMELGKQT</sequence>
<evidence type="ECO:0000313" key="11">
    <source>
        <dbReference type="Proteomes" id="UP000008743"/>
    </source>
</evidence>
<gene>
    <name evidence="10" type="ORF">CAOG_001956</name>
</gene>
<evidence type="ECO:0000256" key="2">
    <source>
        <dbReference type="ARBA" id="ARBA00005648"/>
    </source>
</evidence>
<dbReference type="GO" id="GO:0006890">
    <property type="term" value="P:retrograde vesicle-mediated transport, Golgi to endoplasmic reticulum"/>
    <property type="evidence" value="ECO:0007669"/>
    <property type="project" value="TreeGrafter"/>
</dbReference>
<dbReference type="eggNOG" id="KOG2667">
    <property type="taxonomic scope" value="Eukaryota"/>
</dbReference>
<keyword evidence="4 7" id="KW-1133">Transmembrane helix</keyword>
<evidence type="ECO:0000256" key="5">
    <source>
        <dbReference type="ARBA" id="ARBA00023136"/>
    </source>
</evidence>
<dbReference type="GO" id="GO:0030134">
    <property type="term" value="C:COPII-coated ER to Golgi transport vesicle"/>
    <property type="evidence" value="ECO:0007669"/>
    <property type="project" value="TreeGrafter"/>
</dbReference>
<dbReference type="OrthoDB" id="270930at2759"/>
<keyword evidence="5 7" id="KW-0472">Membrane</keyword>
<protein>
    <submittedName>
        <fullName evidence="10">Ergic3 protein</fullName>
    </submittedName>
</protein>
<dbReference type="STRING" id="595528.A0A0D2VKV0"/>
<reference evidence="11" key="1">
    <citation type="submission" date="2011-02" db="EMBL/GenBank/DDBJ databases">
        <title>The Genome Sequence of Capsaspora owczarzaki ATCC 30864.</title>
        <authorList>
            <person name="Russ C."/>
            <person name="Cuomo C."/>
            <person name="Burger G."/>
            <person name="Gray M.W."/>
            <person name="Holland P.W.H."/>
            <person name="King N."/>
            <person name="Lang F.B.F."/>
            <person name="Roger A.J."/>
            <person name="Ruiz-Trillo I."/>
            <person name="Young S.K."/>
            <person name="Zeng Q."/>
            <person name="Gargeya S."/>
            <person name="Alvarado L."/>
            <person name="Berlin A."/>
            <person name="Chapman S.B."/>
            <person name="Chen Z."/>
            <person name="Freedman E."/>
            <person name="Gellesch M."/>
            <person name="Goldberg J."/>
            <person name="Griggs A."/>
            <person name="Gujja S."/>
            <person name="Heilman E."/>
            <person name="Heiman D."/>
            <person name="Howarth C."/>
            <person name="Mehta T."/>
            <person name="Neiman D."/>
            <person name="Pearson M."/>
            <person name="Roberts A."/>
            <person name="Saif S."/>
            <person name="Shea T."/>
            <person name="Shenoy N."/>
            <person name="Sisk P."/>
            <person name="Stolte C."/>
            <person name="Sykes S."/>
            <person name="White J."/>
            <person name="Yandava C."/>
            <person name="Haas B."/>
            <person name="Nusbaum C."/>
            <person name="Birren B."/>
        </authorList>
    </citation>
    <scope>NUCLEOTIDE SEQUENCE</scope>
    <source>
        <strain evidence="11">ATCC 30864</strain>
    </source>
</reference>
<evidence type="ECO:0000259" key="9">
    <source>
        <dbReference type="Pfam" id="PF13850"/>
    </source>
</evidence>
<comment type="subcellular location">
    <subcellularLocation>
        <location evidence="1">Membrane</location>
        <topology evidence="1">Multi-pass membrane protein</topology>
    </subcellularLocation>
</comment>
<evidence type="ECO:0000256" key="3">
    <source>
        <dbReference type="ARBA" id="ARBA00022692"/>
    </source>
</evidence>
<dbReference type="FunCoup" id="A0A0D2VKV0">
    <property type="interactions" value="344"/>
</dbReference>
<accession>A0A0D2VKV0</accession>
<dbReference type="GO" id="GO:0005789">
    <property type="term" value="C:endoplasmic reticulum membrane"/>
    <property type="evidence" value="ECO:0007669"/>
    <property type="project" value="TreeGrafter"/>
</dbReference>
<evidence type="ECO:0000256" key="7">
    <source>
        <dbReference type="SAM" id="Phobius"/>
    </source>
</evidence>
<feature type="domain" description="Endoplasmic reticulum vesicle transporter N-terminal" evidence="9">
    <location>
        <begin position="19"/>
        <end position="111"/>
    </location>
</feature>
<proteinExistence type="inferred from homology"/>
<feature type="region of interest" description="Disordered" evidence="6">
    <location>
        <begin position="129"/>
        <end position="153"/>
    </location>
</feature>
<dbReference type="InterPro" id="IPR039542">
    <property type="entry name" value="Erv_N"/>
</dbReference>
<dbReference type="PhylomeDB" id="A0A0D2VKV0"/>